<evidence type="ECO:0000256" key="3">
    <source>
        <dbReference type="ARBA" id="ARBA00022763"/>
    </source>
</evidence>
<evidence type="ECO:0000313" key="7">
    <source>
        <dbReference type="EMBL" id="MEJ8280887.1"/>
    </source>
</evidence>
<accession>A0ABU8TAC0</accession>
<dbReference type="InterPro" id="IPR011335">
    <property type="entry name" value="Restrct_endonuc-II-like"/>
</dbReference>
<evidence type="ECO:0000256" key="1">
    <source>
        <dbReference type="ARBA" id="ARBA00022722"/>
    </source>
</evidence>
<organism evidence="7 8">
    <name type="scientific">Pseudonocardia spirodelae</name>
    <dbReference type="NCBI Taxonomy" id="3133431"/>
    <lineage>
        <taxon>Bacteria</taxon>
        <taxon>Bacillati</taxon>
        <taxon>Actinomycetota</taxon>
        <taxon>Actinomycetes</taxon>
        <taxon>Pseudonocardiales</taxon>
        <taxon>Pseudonocardiaceae</taxon>
        <taxon>Pseudonocardia</taxon>
    </lineage>
</organism>
<dbReference type="SUPFAM" id="SSF52980">
    <property type="entry name" value="Restriction endonuclease-like"/>
    <property type="match status" value="1"/>
</dbReference>
<dbReference type="GO" id="GO:0004519">
    <property type="term" value="F:endonuclease activity"/>
    <property type="evidence" value="ECO:0007669"/>
    <property type="project" value="UniProtKB-KW"/>
</dbReference>
<keyword evidence="2 7" id="KW-0255">Endonuclease</keyword>
<comment type="caution">
    <text evidence="7">The sequence shown here is derived from an EMBL/GenBank/DDBJ whole genome shotgun (WGS) entry which is preliminary data.</text>
</comment>
<sequence length="128" mass="14975">MSRRMSEQVRTGTSPEMALRRELHRRGRRFRVDFRFDIDGLRRRRADLAFTRNRLAVFVDGCFWHRCPTHATFPKSNREWWESKLATNVARDADTDARLVDAGWSVVRVWEHDDVMGAADRVEAALGS</sequence>
<keyword evidence="3" id="KW-0227">DNA damage</keyword>
<keyword evidence="4" id="KW-0378">Hydrolase</keyword>
<evidence type="ECO:0000313" key="8">
    <source>
        <dbReference type="Proteomes" id="UP001364211"/>
    </source>
</evidence>
<dbReference type="Proteomes" id="UP001364211">
    <property type="component" value="Unassembled WGS sequence"/>
</dbReference>
<keyword evidence="1" id="KW-0540">Nuclease</keyword>
<dbReference type="Pfam" id="PF03852">
    <property type="entry name" value="Vsr"/>
    <property type="match status" value="1"/>
</dbReference>
<name>A0ABU8TAC0_9PSEU</name>
<protein>
    <submittedName>
        <fullName evidence="7">DNA mismatch endonuclease Vsr</fullName>
    </submittedName>
</protein>
<keyword evidence="5" id="KW-0234">DNA repair</keyword>
<dbReference type="NCBIfam" id="TIGR00632">
    <property type="entry name" value="vsr"/>
    <property type="match status" value="1"/>
</dbReference>
<dbReference type="InterPro" id="IPR004603">
    <property type="entry name" value="DNA_mismatch_endonuc_vsr"/>
</dbReference>
<keyword evidence="8" id="KW-1185">Reference proteome</keyword>
<evidence type="ECO:0000256" key="6">
    <source>
        <dbReference type="ARBA" id="ARBA00029466"/>
    </source>
</evidence>
<evidence type="ECO:0000256" key="5">
    <source>
        <dbReference type="ARBA" id="ARBA00023204"/>
    </source>
</evidence>
<dbReference type="Gene3D" id="3.40.960.10">
    <property type="entry name" value="VSR Endonuclease"/>
    <property type="match status" value="1"/>
</dbReference>
<comment type="similarity">
    <text evidence="6">Belongs to the Vsr family.</text>
</comment>
<proteinExistence type="inferred from homology"/>
<evidence type="ECO:0000256" key="4">
    <source>
        <dbReference type="ARBA" id="ARBA00022801"/>
    </source>
</evidence>
<dbReference type="EMBL" id="JBBJUP010000015">
    <property type="protein sequence ID" value="MEJ8280887.1"/>
    <property type="molecule type" value="Genomic_DNA"/>
</dbReference>
<gene>
    <name evidence="7" type="primary">vsr</name>
    <name evidence="7" type="ORF">WJX68_18235</name>
</gene>
<reference evidence="7 8" key="1">
    <citation type="submission" date="2024-03" db="EMBL/GenBank/DDBJ databases">
        <title>Draft genome sequence of Pseudonocardia sp. DW16-2.</title>
        <authorList>
            <person name="Duangmal K."/>
        </authorList>
    </citation>
    <scope>NUCLEOTIDE SEQUENCE [LARGE SCALE GENOMIC DNA]</scope>
    <source>
        <strain evidence="7 8">DW16-2</strain>
    </source>
</reference>
<dbReference type="RefSeq" id="WP_340292542.1">
    <property type="nucleotide sequence ID" value="NZ_JBBJUP010000015.1"/>
</dbReference>
<evidence type="ECO:0000256" key="2">
    <source>
        <dbReference type="ARBA" id="ARBA00022759"/>
    </source>
</evidence>